<feature type="region of interest" description="Disordered" evidence="1">
    <location>
        <begin position="479"/>
        <end position="501"/>
    </location>
</feature>
<keyword evidence="4" id="KW-1185">Reference proteome</keyword>
<dbReference type="PANTHER" id="PTHR21310">
    <property type="entry name" value="AMINOGLYCOSIDE PHOSPHOTRANSFERASE-RELATED-RELATED"/>
    <property type="match status" value="1"/>
</dbReference>
<dbReference type="GO" id="GO:0016301">
    <property type="term" value="F:kinase activity"/>
    <property type="evidence" value="ECO:0007669"/>
    <property type="project" value="UniProtKB-KW"/>
</dbReference>
<sequence length="501" mass="57372">MYFAPSPEHPCPDHVLDSRTKSFQASISLALVENLARRHNDNKFCRISEAIQHGHYFSCISVTFPDDGKEWMVRVPVPTTVDRTWEMIQSEVATTRYIQRHTSIPVPTVHAYGKDERLTNDDTTLQSYIITDRISGNPLSLDGILVMNREKRARLFSQIGDALAQLQELTFPTTGSLYPDENDDTKSHIGPSLCQWEVDISNRDGVKHERPPLTTAWDSIQLHLGALARGPALRKLFYTENGRERITREMFALDAITRHVEDESHAFWREDAGFTLNHSGLYYQNILIDGQGNIQGIINWSKAEILPRQLSGPPTWILCIGNEANWQEYDNVWAEFQDAIHSNHPYRRHLQYYLDNNLEHAYFATALRWPRHIADVYFWRRFYDAQHQEPIDELLAEFFNQEEPVSSRKEELERRIAEHRSYAVEDIAQRAGALSTELPKLLELYVKVRDLIENATTAGILFKEPCASSDALEPLLPLVESGGSPLASDDSGRSGNDFRGR</sequence>
<dbReference type="Pfam" id="PF01636">
    <property type="entry name" value="APH"/>
    <property type="match status" value="1"/>
</dbReference>
<dbReference type="InterPro" id="IPR002575">
    <property type="entry name" value="Aminoglycoside_PTrfase"/>
</dbReference>
<dbReference type="InterPro" id="IPR051678">
    <property type="entry name" value="AGP_Transferase"/>
</dbReference>
<organism evidence="3 4">
    <name type="scientific">Beauveria brongniartii RCEF 3172</name>
    <dbReference type="NCBI Taxonomy" id="1081107"/>
    <lineage>
        <taxon>Eukaryota</taxon>
        <taxon>Fungi</taxon>
        <taxon>Dikarya</taxon>
        <taxon>Ascomycota</taxon>
        <taxon>Pezizomycotina</taxon>
        <taxon>Sordariomycetes</taxon>
        <taxon>Hypocreomycetidae</taxon>
        <taxon>Hypocreales</taxon>
        <taxon>Cordycipitaceae</taxon>
        <taxon>Beauveria</taxon>
        <taxon>Beauveria brongniartii</taxon>
    </lineage>
</organism>
<evidence type="ECO:0000256" key="1">
    <source>
        <dbReference type="SAM" id="MobiDB-lite"/>
    </source>
</evidence>
<comment type="caution">
    <text evidence="3">The sequence shown here is derived from an EMBL/GenBank/DDBJ whole genome shotgun (WGS) entry which is preliminary data.</text>
</comment>
<dbReference type="Proteomes" id="UP000076863">
    <property type="component" value="Unassembled WGS sequence"/>
</dbReference>
<accession>A0A167FDC0</accession>
<dbReference type="PANTHER" id="PTHR21310:SF15">
    <property type="entry name" value="AMINOGLYCOSIDE PHOSPHOTRANSFERASE DOMAIN-CONTAINING PROTEIN"/>
    <property type="match status" value="1"/>
</dbReference>
<evidence type="ECO:0000313" key="3">
    <source>
        <dbReference type="EMBL" id="OAA45112.1"/>
    </source>
</evidence>
<evidence type="ECO:0000313" key="4">
    <source>
        <dbReference type="Proteomes" id="UP000076863"/>
    </source>
</evidence>
<keyword evidence="3" id="KW-0808">Transferase</keyword>
<proteinExistence type="predicted"/>
<reference evidence="3 4" key="1">
    <citation type="journal article" date="2016" name="Genome Biol. Evol.">
        <title>Divergent and convergent evolution of fungal pathogenicity.</title>
        <authorList>
            <person name="Shang Y."/>
            <person name="Xiao G."/>
            <person name="Zheng P."/>
            <person name="Cen K."/>
            <person name="Zhan S."/>
            <person name="Wang C."/>
        </authorList>
    </citation>
    <scope>NUCLEOTIDE SEQUENCE [LARGE SCALE GENOMIC DNA]</scope>
    <source>
        <strain evidence="3 4">RCEF 3172</strain>
    </source>
</reference>
<dbReference type="SUPFAM" id="SSF56112">
    <property type="entry name" value="Protein kinase-like (PK-like)"/>
    <property type="match status" value="1"/>
</dbReference>
<dbReference type="AlphaFoldDB" id="A0A167FDC0"/>
<keyword evidence="3" id="KW-0418">Kinase</keyword>
<dbReference type="EMBL" id="AZHA01000009">
    <property type="protein sequence ID" value="OAA45112.1"/>
    <property type="molecule type" value="Genomic_DNA"/>
</dbReference>
<name>A0A167FDC0_9HYPO</name>
<evidence type="ECO:0000259" key="2">
    <source>
        <dbReference type="Pfam" id="PF01636"/>
    </source>
</evidence>
<dbReference type="OrthoDB" id="10003767at2759"/>
<feature type="compositionally biased region" description="Basic and acidic residues" evidence="1">
    <location>
        <begin position="490"/>
        <end position="501"/>
    </location>
</feature>
<gene>
    <name evidence="3" type="ORF">BBO_03690</name>
</gene>
<dbReference type="InterPro" id="IPR011009">
    <property type="entry name" value="Kinase-like_dom_sf"/>
</dbReference>
<protein>
    <submittedName>
        <fullName evidence="3">Protein kinase-like domain protein</fullName>
    </submittedName>
</protein>
<feature type="domain" description="Aminoglycoside phosphotransferase" evidence="2">
    <location>
        <begin position="67"/>
        <end position="303"/>
    </location>
</feature>